<feature type="transmembrane region" description="Helical" evidence="1">
    <location>
        <begin position="12"/>
        <end position="35"/>
    </location>
</feature>
<reference evidence="2 3" key="1">
    <citation type="submission" date="2021-04" db="EMBL/GenBank/DDBJ databases">
        <title>Chitinophaga sp. nov., isolated from the rhizosphere soil.</title>
        <authorList>
            <person name="He S."/>
        </authorList>
    </citation>
    <scope>NUCLEOTIDE SEQUENCE [LARGE SCALE GENOMIC DNA]</scope>
    <source>
        <strain evidence="2 3">2R12</strain>
    </source>
</reference>
<protein>
    <submittedName>
        <fullName evidence="2">Conjugative transposon protein TraK</fullName>
    </submittedName>
</protein>
<name>A0ABS5IW35_9BACT</name>
<dbReference type="EMBL" id="JAGTXB010000003">
    <property type="protein sequence ID" value="MBS0027070.1"/>
    <property type="molecule type" value="Genomic_DNA"/>
</dbReference>
<evidence type="ECO:0000313" key="2">
    <source>
        <dbReference type="EMBL" id="MBS0027070.1"/>
    </source>
</evidence>
<dbReference type="RefSeq" id="WP_211972184.1">
    <property type="nucleotide sequence ID" value="NZ_JAGTXB010000003.1"/>
</dbReference>
<keyword evidence="1" id="KW-0472">Membrane</keyword>
<accession>A0ABS5IW35</accession>
<organism evidence="2 3">
    <name type="scientific">Chitinophaga hostae</name>
    <dbReference type="NCBI Taxonomy" id="2831022"/>
    <lineage>
        <taxon>Bacteria</taxon>
        <taxon>Pseudomonadati</taxon>
        <taxon>Bacteroidota</taxon>
        <taxon>Chitinophagia</taxon>
        <taxon>Chitinophagales</taxon>
        <taxon>Chitinophagaceae</taxon>
        <taxon>Chitinophaga</taxon>
    </lineage>
</organism>
<comment type="caution">
    <text evidence="2">The sequence shown here is derived from an EMBL/GenBank/DDBJ whole genome shotgun (WGS) entry which is preliminary data.</text>
</comment>
<dbReference type="Proteomes" id="UP000676386">
    <property type="component" value="Unassembled WGS sequence"/>
</dbReference>
<keyword evidence="1" id="KW-1133">Transmembrane helix</keyword>
<evidence type="ECO:0000313" key="3">
    <source>
        <dbReference type="Proteomes" id="UP000676386"/>
    </source>
</evidence>
<dbReference type="InterPro" id="IPR022276">
    <property type="entry name" value="Conjug_transposon_TraK"/>
</dbReference>
<sequence length="205" mass="23713">MFQKMKSIQGAFAHVRLFTLVIVVLSFCLVAFTIYKSMLLAAKTQDRIYVLANGKAIEAFASEKKENIPVEIRDHVKMFHFYFFTLDPDETVIKKNIGRALYMADASAKRLYENLKESGYYNNIISGNISQKIEIDSVAVNIDQYPYYFKCYAHQRLVRATSILTRSLISEGYVRNVSRSDNNPHGFLLERWTTLENKDLNTVER</sequence>
<keyword evidence="3" id="KW-1185">Reference proteome</keyword>
<gene>
    <name evidence="2" type="primary">traK</name>
    <name evidence="2" type="ORF">KE626_07095</name>
</gene>
<proteinExistence type="predicted"/>
<dbReference type="NCBIfam" id="TIGR03781">
    <property type="entry name" value="Bac_Flav_CT_K"/>
    <property type="match status" value="1"/>
</dbReference>
<evidence type="ECO:0000256" key="1">
    <source>
        <dbReference type="SAM" id="Phobius"/>
    </source>
</evidence>
<keyword evidence="1" id="KW-0812">Transmembrane</keyword>